<feature type="transmembrane region" description="Helical" evidence="1">
    <location>
        <begin position="84"/>
        <end position="117"/>
    </location>
</feature>
<evidence type="ECO:0000313" key="4">
    <source>
        <dbReference type="WBParaSite" id="HNAJ_0001002201-mRNA-1"/>
    </source>
</evidence>
<keyword evidence="1" id="KW-1133">Transmembrane helix</keyword>
<dbReference type="Proteomes" id="UP000278807">
    <property type="component" value="Unassembled WGS sequence"/>
</dbReference>
<proteinExistence type="predicted"/>
<feature type="transmembrane region" description="Helical" evidence="1">
    <location>
        <begin position="21"/>
        <end position="43"/>
    </location>
</feature>
<keyword evidence="1" id="KW-0472">Membrane</keyword>
<feature type="transmembrane region" description="Helical" evidence="1">
    <location>
        <begin position="49"/>
        <end position="72"/>
    </location>
</feature>
<dbReference type="EMBL" id="UZAE01012846">
    <property type="protein sequence ID" value="VDO06985.1"/>
    <property type="molecule type" value="Genomic_DNA"/>
</dbReference>
<dbReference type="AlphaFoldDB" id="A0A0R3TR31"/>
<protein>
    <submittedName>
        <fullName evidence="4">Sulfate_transp domain-containing protein</fullName>
    </submittedName>
</protein>
<evidence type="ECO:0000256" key="1">
    <source>
        <dbReference type="SAM" id="Phobius"/>
    </source>
</evidence>
<accession>A0A0R3TR31</accession>
<reference evidence="2 3" key="2">
    <citation type="submission" date="2018-11" db="EMBL/GenBank/DDBJ databases">
        <authorList>
            <consortium name="Pathogen Informatics"/>
        </authorList>
    </citation>
    <scope>NUCLEOTIDE SEQUENCE [LARGE SCALE GENOMIC DNA]</scope>
</reference>
<dbReference type="WBParaSite" id="HNAJ_0001002201-mRNA-1">
    <property type="protein sequence ID" value="HNAJ_0001002201-mRNA-1"/>
    <property type="gene ID" value="HNAJ_0001002201"/>
</dbReference>
<organism evidence="4">
    <name type="scientific">Rodentolepis nana</name>
    <name type="common">Dwarf tapeworm</name>
    <name type="synonym">Hymenolepis nana</name>
    <dbReference type="NCBI Taxonomy" id="102285"/>
    <lineage>
        <taxon>Eukaryota</taxon>
        <taxon>Metazoa</taxon>
        <taxon>Spiralia</taxon>
        <taxon>Lophotrochozoa</taxon>
        <taxon>Platyhelminthes</taxon>
        <taxon>Cestoda</taxon>
        <taxon>Eucestoda</taxon>
        <taxon>Cyclophyllidea</taxon>
        <taxon>Hymenolepididae</taxon>
        <taxon>Rodentolepis</taxon>
    </lineage>
</organism>
<reference evidence="4" key="1">
    <citation type="submission" date="2017-02" db="UniProtKB">
        <authorList>
            <consortium name="WormBaseParasite"/>
        </authorList>
    </citation>
    <scope>IDENTIFICATION</scope>
</reference>
<name>A0A0R3TR31_RODNA</name>
<keyword evidence="1" id="KW-0812">Transmembrane</keyword>
<evidence type="ECO:0000313" key="2">
    <source>
        <dbReference type="EMBL" id="VDO06985.1"/>
    </source>
</evidence>
<gene>
    <name evidence="2" type="ORF">HNAJ_LOCUS10017</name>
</gene>
<evidence type="ECO:0000313" key="3">
    <source>
        <dbReference type="Proteomes" id="UP000278807"/>
    </source>
</evidence>
<keyword evidence="3" id="KW-1185">Reference proteome</keyword>
<sequence>MTTEVTGTEKKGFKSFCKFSILVYVMSIFFDLIQIGCSLYLIIPSSTLHGIPVSVSVVGAIAVIIHLIGLSFQCKPESTYGQKLLLGVLLICFEYPVAAGFVVIACGALGEIALLIMLC</sequence>